<feature type="compositionally biased region" description="Low complexity" evidence="4">
    <location>
        <begin position="395"/>
        <end position="422"/>
    </location>
</feature>
<dbReference type="PROSITE" id="PS50045">
    <property type="entry name" value="SIGMA54_INTERACT_4"/>
    <property type="match status" value="1"/>
</dbReference>
<keyword evidence="3" id="KW-0238">DNA-binding</keyword>
<dbReference type="InterPro" id="IPR025662">
    <property type="entry name" value="Sigma_54_int_dom_ATP-bd_1"/>
</dbReference>
<dbReference type="PANTHER" id="PTHR32071">
    <property type="entry name" value="TRANSCRIPTIONAL REGULATORY PROTEIN"/>
    <property type="match status" value="1"/>
</dbReference>
<gene>
    <name evidence="6" type="ORF">H5P28_03960</name>
</gene>
<dbReference type="InterPro" id="IPR027417">
    <property type="entry name" value="P-loop_NTPase"/>
</dbReference>
<dbReference type="InterPro" id="IPR058031">
    <property type="entry name" value="AAA_lid_NorR"/>
</dbReference>
<dbReference type="GO" id="GO:0006355">
    <property type="term" value="P:regulation of DNA-templated transcription"/>
    <property type="evidence" value="ECO:0007669"/>
    <property type="project" value="InterPro"/>
</dbReference>
<proteinExistence type="predicted"/>
<evidence type="ECO:0000256" key="1">
    <source>
        <dbReference type="ARBA" id="ARBA00022741"/>
    </source>
</evidence>
<evidence type="ECO:0000256" key="2">
    <source>
        <dbReference type="ARBA" id="ARBA00022840"/>
    </source>
</evidence>
<dbReference type="Gene3D" id="1.10.8.60">
    <property type="match status" value="1"/>
</dbReference>
<feature type="region of interest" description="Disordered" evidence="4">
    <location>
        <begin position="373"/>
        <end position="423"/>
    </location>
</feature>
<dbReference type="Gene3D" id="3.40.50.300">
    <property type="entry name" value="P-loop containing nucleotide triphosphate hydrolases"/>
    <property type="match status" value="1"/>
</dbReference>
<dbReference type="PANTHER" id="PTHR32071:SF117">
    <property type="entry name" value="PTS-DEPENDENT DIHYDROXYACETONE KINASE OPERON REGULATORY PROTEIN-RELATED"/>
    <property type="match status" value="1"/>
</dbReference>
<evidence type="ECO:0000256" key="3">
    <source>
        <dbReference type="ARBA" id="ARBA00023125"/>
    </source>
</evidence>
<dbReference type="SMART" id="SM00382">
    <property type="entry name" value="AAA"/>
    <property type="match status" value="1"/>
</dbReference>
<comment type="caution">
    <text evidence="6">The sequence shown here is derived from an EMBL/GenBank/DDBJ whole genome shotgun (WGS) entry which is preliminary data.</text>
</comment>
<evidence type="ECO:0000259" key="5">
    <source>
        <dbReference type="PROSITE" id="PS50045"/>
    </source>
</evidence>
<dbReference type="Pfam" id="PF00158">
    <property type="entry name" value="Sigma54_activat"/>
    <property type="match status" value="1"/>
</dbReference>
<sequence>MKVCLLTHEKNPPILKRLHMLGHSVRAESLERVQTLDPNSTDLVYLIPWSVSEDEAWSEQRVILARASRYYLVYGRGMDTLSVMNAARDGAYDVLDENDSDSRWNDAIEAAAKSQALWWQLYGGLGQSQAEKLQGDSSAMRALRESIQRIGPTDASVLVTGESGTGKELVAECLHDASGKSPFVAVNCAAIPPDLMESELFGVQKGAFTGAAADKLGLVEEASGGTLFLDEIGEMDISLQPKLLRFLETRQARRVGSTKEYRCNVRVISATNRDLRADAEAGRFRLDLYYRISEIILNTPPLRHHSGDIPELARSLLDAAAIRLGKNFETIEPELIYRFQLYDWPGNVRELKQVIDRLAIHYTGPVMRAAWWEPPEKTDPHTTVLPGGFKRQNTPAPFSGGSRSPFGPQSGGPSRRGSGAPFAGSGMGYGVPAAYASAGADHLPLRRTPMPNKRERYSIAKELLEQSGGDLAWTAAQLGIHPTTLYRWRKSGKV</sequence>
<dbReference type="InterPro" id="IPR003593">
    <property type="entry name" value="AAA+_ATPase"/>
</dbReference>
<evidence type="ECO:0000313" key="6">
    <source>
        <dbReference type="EMBL" id="MBC2593408.1"/>
    </source>
</evidence>
<protein>
    <submittedName>
        <fullName evidence="6">Sigma-54-dependent Fis family transcriptional regulator</fullName>
    </submittedName>
</protein>
<name>A0A842HBG1_9BACT</name>
<dbReference type="FunFam" id="3.40.50.300:FF:000006">
    <property type="entry name" value="DNA-binding transcriptional regulator NtrC"/>
    <property type="match status" value="1"/>
</dbReference>
<accession>A0A842HBG1</accession>
<dbReference type="GO" id="GO:0005524">
    <property type="term" value="F:ATP binding"/>
    <property type="evidence" value="ECO:0007669"/>
    <property type="project" value="UniProtKB-KW"/>
</dbReference>
<dbReference type="EMBL" id="JACHVB010000013">
    <property type="protein sequence ID" value="MBC2593408.1"/>
    <property type="molecule type" value="Genomic_DNA"/>
</dbReference>
<feature type="domain" description="Sigma-54 factor interaction" evidence="5">
    <location>
        <begin position="133"/>
        <end position="360"/>
    </location>
</feature>
<reference evidence="6 7" key="1">
    <citation type="submission" date="2020-07" db="EMBL/GenBank/DDBJ databases">
        <authorList>
            <person name="Feng X."/>
        </authorList>
    </citation>
    <scope>NUCLEOTIDE SEQUENCE [LARGE SCALE GENOMIC DNA]</scope>
    <source>
        <strain evidence="6 7">JCM31066</strain>
    </source>
</reference>
<evidence type="ECO:0000256" key="4">
    <source>
        <dbReference type="SAM" id="MobiDB-lite"/>
    </source>
</evidence>
<evidence type="ECO:0000313" key="7">
    <source>
        <dbReference type="Proteomes" id="UP000546464"/>
    </source>
</evidence>
<dbReference type="PROSITE" id="PS00675">
    <property type="entry name" value="SIGMA54_INTERACT_1"/>
    <property type="match status" value="1"/>
</dbReference>
<keyword evidence="1" id="KW-0547">Nucleotide-binding</keyword>
<keyword evidence="7" id="KW-1185">Reference proteome</keyword>
<dbReference type="PROSITE" id="PS00676">
    <property type="entry name" value="SIGMA54_INTERACT_2"/>
    <property type="match status" value="1"/>
</dbReference>
<organism evidence="6 7">
    <name type="scientific">Ruficoccus amylovorans</name>
    <dbReference type="NCBI Taxonomy" id="1804625"/>
    <lineage>
        <taxon>Bacteria</taxon>
        <taxon>Pseudomonadati</taxon>
        <taxon>Verrucomicrobiota</taxon>
        <taxon>Opitutia</taxon>
        <taxon>Puniceicoccales</taxon>
        <taxon>Cerasicoccaceae</taxon>
        <taxon>Ruficoccus</taxon>
    </lineage>
</organism>
<dbReference type="Proteomes" id="UP000546464">
    <property type="component" value="Unassembled WGS sequence"/>
</dbReference>
<dbReference type="AlphaFoldDB" id="A0A842HBG1"/>
<dbReference type="InterPro" id="IPR025943">
    <property type="entry name" value="Sigma_54_int_dom_ATP-bd_2"/>
</dbReference>
<dbReference type="CDD" id="cd00009">
    <property type="entry name" value="AAA"/>
    <property type="match status" value="1"/>
</dbReference>
<dbReference type="GO" id="GO:0003677">
    <property type="term" value="F:DNA binding"/>
    <property type="evidence" value="ECO:0007669"/>
    <property type="project" value="UniProtKB-KW"/>
</dbReference>
<dbReference type="SUPFAM" id="SSF52540">
    <property type="entry name" value="P-loop containing nucleoside triphosphate hydrolases"/>
    <property type="match status" value="1"/>
</dbReference>
<keyword evidence="2" id="KW-0067">ATP-binding</keyword>
<dbReference type="Pfam" id="PF25601">
    <property type="entry name" value="AAA_lid_14"/>
    <property type="match status" value="1"/>
</dbReference>
<dbReference type="InterPro" id="IPR002078">
    <property type="entry name" value="Sigma_54_int"/>
</dbReference>
<dbReference type="RefSeq" id="WP_185674413.1">
    <property type="nucleotide sequence ID" value="NZ_JACHVB010000013.1"/>
</dbReference>